<dbReference type="SUPFAM" id="SSF103473">
    <property type="entry name" value="MFS general substrate transporter"/>
    <property type="match status" value="1"/>
</dbReference>
<evidence type="ECO:0000313" key="9">
    <source>
        <dbReference type="EMBL" id="MFC4025451.1"/>
    </source>
</evidence>
<feature type="transmembrane region" description="Helical" evidence="7">
    <location>
        <begin position="285"/>
        <end position="308"/>
    </location>
</feature>
<dbReference type="InterPro" id="IPR020846">
    <property type="entry name" value="MFS_dom"/>
</dbReference>
<dbReference type="EMBL" id="JBHSAO010000015">
    <property type="protein sequence ID" value="MFC4025451.1"/>
    <property type="molecule type" value="Genomic_DNA"/>
</dbReference>
<feature type="transmembrane region" description="Helical" evidence="7">
    <location>
        <begin position="345"/>
        <end position="363"/>
    </location>
</feature>
<evidence type="ECO:0000256" key="5">
    <source>
        <dbReference type="ARBA" id="ARBA00022989"/>
    </source>
</evidence>
<keyword evidence="3" id="KW-1003">Cell membrane</keyword>
<dbReference type="Proteomes" id="UP001595772">
    <property type="component" value="Unassembled WGS sequence"/>
</dbReference>
<dbReference type="RefSeq" id="WP_379497977.1">
    <property type="nucleotide sequence ID" value="NZ_JBHSAO010000015.1"/>
</dbReference>
<evidence type="ECO:0000256" key="3">
    <source>
        <dbReference type="ARBA" id="ARBA00022475"/>
    </source>
</evidence>
<comment type="subcellular location">
    <subcellularLocation>
        <location evidence="1">Cell membrane</location>
        <topology evidence="1">Multi-pass membrane protein</topology>
    </subcellularLocation>
</comment>
<feature type="transmembrane region" description="Helical" evidence="7">
    <location>
        <begin position="154"/>
        <end position="173"/>
    </location>
</feature>
<feature type="transmembrane region" description="Helical" evidence="7">
    <location>
        <begin position="65"/>
        <end position="85"/>
    </location>
</feature>
<evidence type="ECO:0000256" key="4">
    <source>
        <dbReference type="ARBA" id="ARBA00022692"/>
    </source>
</evidence>
<proteinExistence type="predicted"/>
<comment type="caution">
    <text evidence="9">The sequence shown here is derived from an EMBL/GenBank/DDBJ whole genome shotgun (WGS) entry which is preliminary data.</text>
</comment>
<evidence type="ECO:0000256" key="7">
    <source>
        <dbReference type="SAM" id="Phobius"/>
    </source>
</evidence>
<protein>
    <submittedName>
        <fullName evidence="9">DHA2 family efflux MFS transporter permease subunit</fullName>
    </submittedName>
</protein>
<feature type="transmembrane region" description="Helical" evidence="7">
    <location>
        <begin position="255"/>
        <end position="279"/>
    </location>
</feature>
<evidence type="ECO:0000313" key="10">
    <source>
        <dbReference type="Proteomes" id="UP001595772"/>
    </source>
</evidence>
<gene>
    <name evidence="9" type="ORF">ACFOUV_16810</name>
</gene>
<keyword evidence="6 7" id="KW-0472">Membrane</keyword>
<feature type="transmembrane region" description="Helical" evidence="7">
    <location>
        <begin position="91"/>
        <end position="115"/>
    </location>
</feature>
<dbReference type="InterPro" id="IPR036259">
    <property type="entry name" value="MFS_trans_sf"/>
</dbReference>
<dbReference type="NCBIfam" id="TIGR00711">
    <property type="entry name" value="efflux_EmrB"/>
    <property type="match status" value="1"/>
</dbReference>
<feature type="transmembrane region" description="Helical" evidence="7">
    <location>
        <begin position="214"/>
        <end position="235"/>
    </location>
</feature>
<feature type="transmembrane region" description="Helical" evidence="7">
    <location>
        <begin position="384"/>
        <end position="406"/>
    </location>
</feature>
<evidence type="ECO:0000256" key="1">
    <source>
        <dbReference type="ARBA" id="ARBA00004651"/>
    </source>
</evidence>
<feature type="domain" description="Major facilitator superfamily (MFS) profile" evidence="8">
    <location>
        <begin position="1"/>
        <end position="457"/>
    </location>
</feature>
<feature type="transmembrane region" description="Helical" evidence="7">
    <location>
        <begin position="185"/>
        <end position="208"/>
    </location>
</feature>
<dbReference type="PROSITE" id="PS50850">
    <property type="entry name" value="MFS"/>
    <property type="match status" value="1"/>
</dbReference>
<evidence type="ECO:0000259" key="8">
    <source>
        <dbReference type="PROSITE" id="PS50850"/>
    </source>
</evidence>
<feature type="transmembrane region" description="Helical" evidence="7">
    <location>
        <begin position="320"/>
        <end position="339"/>
    </location>
</feature>
<evidence type="ECO:0000256" key="6">
    <source>
        <dbReference type="ARBA" id="ARBA00023136"/>
    </source>
</evidence>
<dbReference type="PANTHER" id="PTHR42718:SF43">
    <property type="entry name" value="LINCOMYCIN RESISTANCE PROTEIN LMRB"/>
    <property type="match status" value="1"/>
</dbReference>
<dbReference type="Pfam" id="PF07690">
    <property type="entry name" value="MFS_1"/>
    <property type="match status" value="1"/>
</dbReference>
<evidence type="ECO:0000256" key="2">
    <source>
        <dbReference type="ARBA" id="ARBA00022448"/>
    </source>
</evidence>
<organism evidence="9 10">
    <name type="scientific">Oceanobacillus longus</name>
    <dbReference type="NCBI Taxonomy" id="930120"/>
    <lineage>
        <taxon>Bacteria</taxon>
        <taxon>Bacillati</taxon>
        <taxon>Bacillota</taxon>
        <taxon>Bacilli</taxon>
        <taxon>Bacillales</taxon>
        <taxon>Bacillaceae</taxon>
        <taxon>Oceanobacillus</taxon>
    </lineage>
</organism>
<keyword evidence="5 7" id="KW-1133">Transmembrane helix</keyword>
<reference evidence="10" key="1">
    <citation type="journal article" date="2019" name="Int. J. Syst. Evol. Microbiol.">
        <title>The Global Catalogue of Microorganisms (GCM) 10K type strain sequencing project: providing services to taxonomists for standard genome sequencing and annotation.</title>
        <authorList>
            <consortium name="The Broad Institute Genomics Platform"/>
            <consortium name="The Broad Institute Genome Sequencing Center for Infectious Disease"/>
            <person name="Wu L."/>
            <person name="Ma J."/>
        </authorList>
    </citation>
    <scope>NUCLEOTIDE SEQUENCE [LARGE SCALE GENOMIC DNA]</scope>
    <source>
        <strain evidence="10">IBRC-M 10703</strain>
    </source>
</reference>
<keyword evidence="10" id="KW-1185">Reference proteome</keyword>
<keyword evidence="2" id="KW-0813">Transport</keyword>
<dbReference type="Gene3D" id="1.20.1720.10">
    <property type="entry name" value="Multidrug resistance protein D"/>
    <property type="match status" value="1"/>
</dbReference>
<dbReference type="InterPro" id="IPR004638">
    <property type="entry name" value="EmrB-like"/>
</dbReference>
<feature type="transmembrane region" description="Helical" evidence="7">
    <location>
        <begin position="127"/>
        <end position="148"/>
    </location>
</feature>
<sequence>MVSLMIGVFTGIFNQTALNMALTGIMDDFQIHASNVQWVTTGYILTMGILVPISGLLYKSVPTKKLFTISLGFSFTGTLLAGFSINFEMLLLARIIQAVGPGILMPLMTNIILVLFPPNRRGMVMGLMMLVIAVAPALGPTISGLLIGSVGWKGIFWVSIPLLLISLILGLIYMRNISNITKPKVDILSILLSTIGFGGIVFGFSSAGSAVGSWGQPIVIIPLTIGILSLILFSFRQFKLASPMLNLRVFKYPMFTIGSVLVFLVMFVNLSISILMPMYLVESLLLSALTAGLVLLPGGVFNGVTSLIIGRIFDEVGPKFLVRIGFFILIIMFLLFSNITVNTSLLIIIIIHTGSMFGVALIMNPAQTNGLNQLPKQLYPDGAAVIGTLTQIAGAIGVAIAISTMVSGQEAYLGGNIEPINMTVQSEALAAGVRSGFKLSVIGAIIGFITSLFIRRS</sequence>
<feature type="transmembrane region" description="Helical" evidence="7">
    <location>
        <begin position="436"/>
        <end position="454"/>
    </location>
</feature>
<feature type="transmembrane region" description="Helical" evidence="7">
    <location>
        <begin position="37"/>
        <end position="58"/>
    </location>
</feature>
<accession>A0ABV8H2S7</accession>
<dbReference type="InterPro" id="IPR011701">
    <property type="entry name" value="MFS"/>
</dbReference>
<keyword evidence="4 7" id="KW-0812">Transmembrane</keyword>
<dbReference type="Gene3D" id="1.20.1250.20">
    <property type="entry name" value="MFS general substrate transporter like domains"/>
    <property type="match status" value="1"/>
</dbReference>
<name>A0ABV8H2S7_9BACI</name>
<dbReference type="PANTHER" id="PTHR42718">
    <property type="entry name" value="MAJOR FACILITATOR SUPERFAMILY MULTIDRUG TRANSPORTER MFSC"/>
    <property type="match status" value="1"/>
</dbReference>